<evidence type="ECO:0000313" key="3">
    <source>
        <dbReference type="Proteomes" id="UP000192596"/>
    </source>
</evidence>
<dbReference type="InParanoid" id="A0A1V8STJ4"/>
<comment type="caution">
    <text evidence="2">The sequence shown here is derived from an EMBL/GenBank/DDBJ whole genome shotgun (WGS) entry which is preliminary data.</text>
</comment>
<feature type="compositionally biased region" description="Basic and acidic residues" evidence="1">
    <location>
        <begin position="202"/>
        <end position="215"/>
    </location>
</feature>
<evidence type="ECO:0000256" key="1">
    <source>
        <dbReference type="SAM" id="MobiDB-lite"/>
    </source>
</evidence>
<feature type="region of interest" description="Disordered" evidence="1">
    <location>
        <begin position="202"/>
        <end position="238"/>
    </location>
</feature>
<dbReference type="AlphaFoldDB" id="A0A1V8STJ4"/>
<keyword evidence="3" id="KW-1185">Reference proteome</keyword>
<dbReference type="EMBL" id="NAJO01000027">
    <property type="protein sequence ID" value="OQO02493.1"/>
    <property type="molecule type" value="Genomic_DNA"/>
</dbReference>
<accession>A0A1V8STJ4</accession>
<feature type="region of interest" description="Disordered" evidence="1">
    <location>
        <begin position="1"/>
        <end position="68"/>
    </location>
</feature>
<feature type="compositionally biased region" description="Low complexity" evidence="1">
    <location>
        <begin position="21"/>
        <end position="30"/>
    </location>
</feature>
<protein>
    <submittedName>
        <fullName evidence="2">Uncharacterized protein</fullName>
    </submittedName>
</protein>
<feature type="compositionally biased region" description="Basic and acidic residues" evidence="1">
    <location>
        <begin position="227"/>
        <end position="238"/>
    </location>
</feature>
<sequence>MDSNSSNALPAATRTENDKLASASDSSPAPQDVTNTSCETLADGATAMPNDERDHAQSDGSAAATPPMSEIERVTRALLSTLSETAALIPETRPSCLPLTALQATTSTNPSNPTTFADAAATAARVPATGSTEQAPAQDNAAGISPELFGMLIGYGNNIRQLWTVANGTRALIDANAEAFGRELEELRDRFNMLEMQFDDPDRKISELSGEDDRVGPSTTKLPPTTKPRDSAPRRENEQWKQYVMKLVDDLNRLIDTQRPVVRSANEVIERSEYILELVRQDNEEIAEQLASGKEKGKQKKR</sequence>
<reference evidence="3" key="1">
    <citation type="submission" date="2017-03" db="EMBL/GenBank/DDBJ databases">
        <title>Genomes of endolithic fungi from Antarctica.</title>
        <authorList>
            <person name="Coleine C."/>
            <person name="Masonjones S."/>
            <person name="Stajich J.E."/>
        </authorList>
    </citation>
    <scope>NUCLEOTIDE SEQUENCE [LARGE SCALE GENOMIC DNA]</scope>
    <source>
        <strain evidence="3">CCFEE 5527</strain>
    </source>
</reference>
<dbReference type="Proteomes" id="UP000192596">
    <property type="component" value="Unassembled WGS sequence"/>
</dbReference>
<name>A0A1V8STJ4_9PEZI</name>
<gene>
    <name evidence="2" type="ORF">B0A48_12020</name>
</gene>
<proteinExistence type="predicted"/>
<organism evidence="2 3">
    <name type="scientific">Cryoendolithus antarcticus</name>
    <dbReference type="NCBI Taxonomy" id="1507870"/>
    <lineage>
        <taxon>Eukaryota</taxon>
        <taxon>Fungi</taxon>
        <taxon>Dikarya</taxon>
        <taxon>Ascomycota</taxon>
        <taxon>Pezizomycotina</taxon>
        <taxon>Dothideomycetes</taxon>
        <taxon>Dothideomycetidae</taxon>
        <taxon>Cladosporiales</taxon>
        <taxon>Cladosporiaceae</taxon>
        <taxon>Cryoendolithus</taxon>
    </lineage>
</organism>
<evidence type="ECO:0000313" key="2">
    <source>
        <dbReference type="EMBL" id="OQO02493.1"/>
    </source>
</evidence>